<evidence type="ECO:0000256" key="1">
    <source>
        <dbReference type="SAM" id="MobiDB-lite"/>
    </source>
</evidence>
<feature type="domain" description="SHOCT" evidence="3">
    <location>
        <begin position="304"/>
        <end position="330"/>
    </location>
</feature>
<dbReference type="EMBL" id="RXMA01000018">
    <property type="protein sequence ID" value="RTR17625.1"/>
    <property type="molecule type" value="Genomic_DNA"/>
</dbReference>
<keyword evidence="2" id="KW-0472">Membrane</keyword>
<reference evidence="4 5" key="1">
    <citation type="submission" date="2018-12" db="EMBL/GenBank/DDBJ databases">
        <authorList>
            <person name="Yang Y."/>
        </authorList>
    </citation>
    <scope>NUCLEOTIDE SEQUENCE [LARGE SCALE GENOMIC DNA]</scope>
    <source>
        <strain evidence="4 5">L-25-5w-1</strain>
    </source>
</reference>
<evidence type="ECO:0000256" key="2">
    <source>
        <dbReference type="SAM" id="Phobius"/>
    </source>
</evidence>
<comment type="caution">
    <text evidence="4">The sequence shown here is derived from an EMBL/GenBank/DDBJ whole genome shotgun (WGS) entry which is preliminary data.</text>
</comment>
<dbReference type="AlphaFoldDB" id="A0A431VDV2"/>
<feature type="transmembrane region" description="Helical" evidence="2">
    <location>
        <begin position="39"/>
        <end position="62"/>
    </location>
</feature>
<proteinExistence type="predicted"/>
<feature type="region of interest" description="Disordered" evidence="1">
    <location>
        <begin position="275"/>
        <end position="298"/>
    </location>
</feature>
<name>A0A431VDV2_9PROT</name>
<protein>
    <submittedName>
        <fullName evidence="4">SHOCT domain-containing protein</fullName>
    </submittedName>
</protein>
<organism evidence="4 5">
    <name type="scientific">Azospirillum griseum</name>
    <dbReference type="NCBI Taxonomy" id="2496639"/>
    <lineage>
        <taxon>Bacteria</taxon>
        <taxon>Pseudomonadati</taxon>
        <taxon>Pseudomonadota</taxon>
        <taxon>Alphaproteobacteria</taxon>
        <taxon>Rhodospirillales</taxon>
        <taxon>Azospirillaceae</taxon>
        <taxon>Azospirillum</taxon>
    </lineage>
</organism>
<evidence type="ECO:0000313" key="5">
    <source>
        <dbReference type="Proteomes" id="UP000277007"/>
    </source>
</evidence>
<dbReference type="Proteomes" id="UP000277007">
    <property type="component" value="Unassembled WGS sequence"/>
</dbReference>
<feature type="compositionally biased region" description="Low complexity" evidence="1">
    <location>
        <begin position="280"/>
        <end position="295"/>
    </location>
</feature>
<dbReference type="Pfam" id="PF09851">
    <property type="entry name" value="SHOCT"/>
    <property type="match status" value="1"/>
</dbReference>
<accession>A0A431VDV2</accession>
<keyword evidence="2" id="KW-1133">Transmembrane helix</keyword>
<evidence type="ECO:0000259" key="3">
    <source>
        <dbReference type="Pfam" id="PF09851"/>
    </source>
</evidence>
<dbReference type="InterPro" id="IPR018649">
    <property type="entry name" value="SHOCT"/>
</dbReference>
<evidence type="ECO:0000313" key="4">
    <source>
        <dbReference type="EMBL" id="RTR17625.1"/>
    </source>
</evidence>
<keyword evidence="5" id="KW-1185">Reference proteome</keyword>
<sequence length="333" mass="36374">MRPCGPAGVGRGLLTRGRYPAPIEPCSALVGRMVMFRSVLGVTLLLGLAGTGAVGAVAATLADEVKVDSAHNGTIRLGRVTLPLPAGDWVVTAVDEYKNKQNSLLAQVELASFVDGKTLAGYIIVNLNQDISGSGWEVNKFCSRTDVYYLMRGPDVPNDQTCWGVNHYVFEKTSTYKPVQGTNIQAAVARRGQTMPGTLITSLFRFANRNNFLTYQVFTNPTLAGFTDESGKWADSSWHRDLVINDPKKIAFLEQTKTQSAALFDKMKDGAIYKDRAGNTPASPSAAAAPVTETPPDMPTIEQRLVRLKDLFDRNLITQAEYEAKRKQILDEL</sequence>
<keyword evidence="2" id="KW-0812">Transmembrane</keyword>
<gene>
    <name evidence="4" type="ORF">EJ903_17630</name>
</gene>